<accession>A0A5C5YA94</accession>
<evidence type="ECO:0000256" key="15">
    <source>
        <dbReference type="SAM" id="MobiDB-lite"/>
    </source>
</evidence>
<dbReference type="HAMAP" id="MF_00974">
    <property type="entry name" value="DNA_primase_DnaG"/>
    <property type="match status" value="1"/>
</dbReference>
<feature type="region of interest" description="Disordered" evidence="15">
    <location>
        <begin position="446"/>
        <end position="476"/>
    </location>
</feature>
<dbReference type="Gene3D" id="3.90.580.10">
    <property type="entry name" value="Zinc finger, CHC2-type domain"/>
    <property type="match status" value="1"/>
</dbReference>
<dbReference type="Proteomes" id="UP000317238">
    <property type="component" value="Unassembled WGS sequence"/>
</dbReference>
<dbReference type="EMBL" id="SJPL01000001">
    <property type="protein sequence ID" value="TWT70232.1"/>
    <property type="molecule type" value="Genomic_DNA"/>
</dbReference>
<dbReference type="SUPFAM" id="SSF57783">
    <property type="entry name" value="Zinc beta-ribbon"/>
    <property type="match status" value="1"/>
</dbReference>
<dbReference type="GO" id="GO:0008270">
    <property type="term" value="F:zinc ion binding"/>
    <property type="evidence" value="ECO:0007669"/>
    <property type="project" value="UniProtKB-UniRule"/>
</dbReference>
<protein>
    <recommendedName>
        <fullName evidence="12 13">DNA primase</fullName>
        <ecNumber evidence="12">2.7.7.101</ecNumber>
    </recommendedName>
</protein>
<dbReference type="GO" id="GO:0003899">
    <property type="term" value="F:DNA-directed RNA polymerase activity"/>
    <property type="evidence" value="ECO:0007669"/>
    <property type="project" value="UniProtKB-UniRule"/>
</dbReference>
<comment type="catalytic activity">
    <reaction evidence="12">
        <text>ssDNA + n NTP = ssDNA/pppN(pN)n-1 hybrid + (n-1) diphosphate.</text>
        <dbReference type="EC" id="2.7.7.101"/>
    </reaction>
</comment>
<dbReference type="InterPro" id="IPR036977">
    <property type="entry name" value="DNA_primase_Znf_CHC2"/>
</dbReference>
<evidence type="ECO:0000256" key="5">
    <source>
        <dbReference type="ARBA" id="ARBA00022705"/>
    </source>
</evidence>
<evidence type="ECO:0000256" key="14">
    <source>
        <dbReference type="PIRSR" id="PIRSR002811-1"/>
    </source>
</evidence>
<evidence type="ECO:0000256" key="7">
    <source>
        <dbReference type="ARBA" id="ARBA00022771"/>
    </source>
</evidence>
<keyword evidence="5 12" id="KW-0235">DNA replication</keyword>
<dbReference type="NCBIfam" id="TIGR01391">
    <property type="entry name" value="dnaG"/>
    <property type="match status" value="1"/>
</dbReference>
<dbReference type="GO" id="GO:0006269">
    <property type="term" value="P:DNA replication, synthesis of primer"/>
    <property type="evidence" value="ECO:0007669"/>
    <property type="project" value="UniProtKB-UniRule"/>
</dbReference>
<evidence type="ECO:0000256" key="8">
    <source>
        <dbReference type="ARBA" id="ARBA00022833"/>
    </source>
</evidence>
<keyword evidence="6 12" id="KW-0479">Metal-binding</keyword>
<keyword evidence="3 12" id="KW-0808">Transferase</keyword>
<keyword evidence="18" id="KW-1185">Reference proteome</keyword>
<dbReference type="GO" id="GO:0000428">
    <property type="term" value="C:DNA-directed RNA polymerase complex"/>
    <property type="evidence" value="ECO:0007669"/>
    <property type="project" value="UniProtKB-KW"/>
</dbReference>
<dbReference type="EC" id="2.7.7.101" evidence="12"/>
<dbReference type="Pfam" id="PF08275">
    <property type="entry name" value="DNAG_N"/>
    <property type="match status" value="1"/>
</dbReference>
<keyword evidence="4 12" id="KW-0548">Nucleotidyltransferase</keyword>
<feature type="domain" description="Toprim" evidence="16">
    <location>
        <begin position="272"/>
        <end position="353"/>
    </location>
</feature>
<evidence type="ECO:0000256" key="2">
    <source>
        <dbReference type="ARBA" id="ARBA00022515"/>
    </source>
</evidence>
<dbReference type="SMART" id="SM00493">
    <property type="entry name" value="TOPRIM"/>
    <property type="match status" value="1"/>
</dbReference>
<evidence type="ECO:0000259" key="16">
    <source>
        <dbReference type="PROSITE" id="PS50880"/>
    </source>
</evidence>
<dbReference type="InterPro" id="IPR050219">
    <property type="entry name" value="DnaG_primase"/>
</dbReference>
<name>A0A5C5YA94_9PLAN</name>
<evidence type="ECO:0000256" key="3">
    <source>
        <dbReference type="ARBA" id="ARBA00022679"/>
    </source>
</evidence>
<comment type="domain">
    <text evidence="12">Contains an N-terminal zinc-binding domain, a central core domain that contains the primase activity, and a C-terminal DnaB-binding domain.</text>
</comment>
<dbReference type="RefSeq" id="WP_197203608.1">
    <property type="nucleotide sequence ID" value="NZ_SJPL01000001.1"/>
</dbReference>
<dbReference type="InterPro" id="IPR002694">
    <property type="entry name" value="Znf_CHC2"/>
</dbReference>
<dbReference type="InterPro" id="IPR013264">
    <property type="entry name" value="DNAG_N"/>
</dbReference>
<dbReference type="InterPro" id="IPR006171">
    <property type="entry name" value="TOPRIM_dom"/>
</dbReference>
<dbReference type="PANTHER" id="PTHR30313">
    <property type="entry name" value="DNA PRIMASE"/>
    <property type="match status" value="1"/>
</dbReference>
<dbReference type="Gene3D" id="3.40.1360.10">
    <property type="match status" value="1"/>
</dbReference>
<organism evidence="17 18">
    <name type="scientific">Crateriforma conspicua</name>
    <dbReference type="NCBI Taxonomy" id="2527996"/>
    <lineage>
        <taxon>Bacteria</taxon>
        <taxon>Pseudomonadati</taxon>
        <taxon>Planctomycetota</taxon>
        <taxon>Planctomycetia</taxon>
        <taxon>Planctomycetales</taxon>
        <taxon>Planctomycetaceae</taxon>
        <taxon>Crateriforma</taxon>
    </lineage>
</organism>
<dbReference type="PANTHER" id="PTHR30313:SF2">
    <property type="entry name" value="DNA PRIMASE"/>
    <property type="match status" value="1"/>
</dbReference>
<dbReference type="GO" id="GO:0005737">
    <property type="term" value="C:cytoplasm"/>
    <property type="evidence" value="ECO:0007669"/>
    <property type="project" value="TreeGrafter"/>
</dbReference>
<evidence type="ECO:0000256" key="9">
    <source>
        <dbReference type="ARBA" id="ARBA00022842"/>
    </source>
</evidence>
<comment type="similarity">
    <text evidence="12 13">Belongs to the DnaG primase family.</text>
</comment>
<dbReference type="PROSITE" id="PS50880">
    <property type="entry name" value="TOPRIM"/>
    <property type="match status" value="1"/>
</dbReference>
<evidence type="ECO:0000256" key="4">
    <source>
        <dbReference type="ARBA" id="ARBA00022695"/>
    </source>
</evidence>
<keyword evidence="2 12" id="KW-0639">Primosome</keyword>
<evidence type="ECO:0000313" key="18">
    <source>
        <dbReference type="Proteomes" id="UP000317238"/>
    </source>
</evidence>
<dbReference type="AlphaFoldDB" id="A0A5C5YA94"/>
<comment type="caution">
    <text evidence="17">The sequence shown here is derived from an EMBL/GenBank/DDBJ whole genome shotgun (WGS) entry which is preliminary data.</text>
</comment>
<dbReference type="Gene3D" id="3.90.980.10">
    <property type="entry name" value="DNA primase, catalytic core, N-terminal domain"/>
    <property type="match status" value="1"/>
</dbReference>
<dbReference type="InterPro" id="IPR037068">
    <property type="entry name" value="DNA_primase_core_N_sf"/>
</dbReference>
<proteinExistence type="inferred from homology"/>
<keyword evidence="11 12" id="KW-0804">Transcription</keyword>
<feature type="zinc finger region" description="CHC2-type" evidence="12 14">
    <location>
        <begin position="40"/>
        <end position="64"/>
    </location>
</feature>
<evidence type="ECO:0000256" key="12">
    <source>
        <dbReference type="HAMAP-Rule" id="MF_00974"/>
    </source>
</evidence>
<reference evidence="17 18" key="1">
    <citation type="submission" date="2019-02" db="EMBL/GenBank/DDBJ databases">
        <title>Deep-cultivation of Planctomycetes and their phenomic and genomic characterization uncovers novel biology.</title>
        <authorList>
            <person name="Wiegand S."/>
            <person name="Jogler M."/>
            <person name="Boedeker C."/>
            <person name="Pinto D."/>
            <person name="Vollmers J."/>
            <person name="Rivas-Marin E."/>
            <person name="Kohn T."/>
            <person name="Peeters S.H."/>
            <person name="Heuer A."/>
            <person name="Rast P."/>
            <person name="Oberbeckmann S."/>
            <person name="Bunk B."/>
            <person name="Jeske O."/>
            <person name="Meyerdierks A."/>
            <person name="Storesund J.E."/>
            <person name="Kallscheuer N."/>
            <person name="Luecker S."/>
            <person name="Lage O.M."/>
            <person name="Pohl T."/>
            <person name="Merkel B.J."/>
            <person name="Hornburger P."/>
            <person name="Mueller R.-W."/>
            <person name="Bruemmer F."/>
            <person name="Labrenz M."/>
            <person name="Spormann A.M."/>
            <person name="Op Den Camp H."/>
            <person name="Overmann J."/>
            <person name="Amann R."/>
            <person name="Jetten M.S.M."/>
            <person name="Mascher T."/>
            <person name="Medema M.H."/>
            <person name="Devos D.P."/>
            <person name="Kaster A.-K."/>
            <person name="Ovreas L."/>
            <person name="Rohde M."/>
            <person name="Galperin M.Y."/>
            <person name="Jogler C."/>
        </authorList>
    </citation>
    <scope>NUCLEOTIDE SEQUENCE [LARGE SCALE GENOMIC DNA]</scope>
    <source>
        <strain evidence="17 18">Pan14r</strain>
    </source>
</reference>
<dbReference type="SMART" id="SM00400">
    <property type="entry name" value="ZnF_CHCC"/>
    <property type="match status" value="1"/>
</dbReference>
<dbReference type="InterPro" id="IPR030846">
    <property type="entry name" value="DnaG_bac"/>
</dbReference>
<comment type="function">
    <text evidence="12 13">RNA polymerase that catalyzes the synthesis of short RNA molecules used as primers for DNA polymerase during DNA replication.</text>
</comment>
<dbReference type="InterPro" id="IPR006295">
    <property type="entry name" value="DNA_primase_DnaG"/>
</dbReference>
<keyword evidence="9" id="KW-0460">Magnesium</keyword>
<dbReference type="Pfam" id="PF13155">
    <property type="entry name" value="Toprim_2"/>
    <property type="match status" value="1"/>
</dbReference>
<keyword evidence="10 12" id="KW-0238">DNA-binding</keyword>
<evidence type="ECO:0000256" key="10">
    <source>
        <dbReference type="ARBA" id="ARBA00023125"/>
    </source>
</evidence>
<keyword evidence="1 12" id="KW-0240">DNA-directed RNA polymerase</keyword>
<keyword evidence="8 12" id="KW-0862">Zinc</keyword>
<evidence type="ECO:0000256" key="11">
    <source>
        <dbReference type="ARBA" id="ARBA00023163"/>
    </source>
</evidence>
<comment type="subunit">
    <text evidence="12">Monomer. Interacts with DnaB.</text>
</comment>
<evidence type="ECO:0000256" key="6">
    <source>
        <dbReference type="ARBA" id="ARBA00022723"/>
    </source>
</evidence>
<dbReference type="GO" id="GO:0003677">
    <property type="term" value="F:DNA binding"/>
    <property type="evidence" value="ECO:0007669"/>
    <property type="project" value="UniProtKB-KW"/>
</dbReference>
<dbReference type="SUPFAM" id="SSF56731">
    <property type="entry name" value="DNA primase core"/>
    <property type="match status" value="1"/>
</dbReference>
<keyword evidence="7 12" id="KW-0863">Zinc-finger</keyword>
<evidence type="ECO:0000313" key="17">
    <source>
        <dbReference type="EMBL" id="TWT70232.1"/>
    </source>
</evidence>
<dbReference type="PIRSF" id="PIRSF002811">
    <property type="entry name" value="DnaG"/>
    <property type="match status" value="1"/>
</dbReference>
<dbReference type="Pfam" id="PF01807">
    <property type="entry name" value="Zn_ribbon_DnaG"/>
    <property type="match status" value="1"/>
</dbReference>
<dbReference type="InterPro" id="IPR034151">
    <property type="entry name" value="TOPRIM_DnaG_bac"/>
</dbReference>
<comment type="cofactor">
    <cofactor evidence="12 13 14">
        <name>Zn(2+)</name>
        <dbReference type="ChEBI" id="CHEBI:29105"/>
    </cofactor>
    <text evidence="12 13 14">Binds 1 zinc ion per monomer.</text>
</comment>
<evidence type="ECO:0000256" key="13">
    <source>
        <dbReference type="PIRNR" id="PIRNR002811"/>
    </source>
</evidence>
<evidence type="ECO:0000256" key="1">
    <source>
        <dbReference type="ARBA" id="ARBA00022478"/>
    </source>
</evidence>
<dbReference type="GO" id="GO:1990077">
    <property type="term" value="C:primosome complex"/>
    <property type="evidence" value="ECO:0007669"/>
    <property type="project" value="UniProtKB-KW"/>
</dbReference>
<gene>
    <name evidence="12 17" type="primary">dnaG</name>
    <name evidence="17" type="ORF">Pan14r_25330</name>
</gene>
<dbReference type="CDD" id="cd03364">
    <property type="entry name" value="TOPRIM_DnaG_primases"/>
    <property type="match status" value="1"/>
</dbReference>
<sequence>MSTSADYDLKERVRAAVDILDVIGQGTEVRPQGRNFVVRCPFHNDRRPSLTINPERQSWKCWVCDIGGDVFSYVMQRDGVDFPTALRTLAEQAGIAMEEFRRGKKTKPGDPDDRATLFDAIAAVADAYYKHLEHGKGDQVDLARQYLDQRGISDESRRRFRIGFAPDQWSFAIDHLQQKNFSGAVAEAAGVAIARGSGNGHYDRFRGRLIFPIHDLQDRPISMGGRVIPTIAQRSENSEAAKYINGPETLLFRKSQQLYGLQLARDAIRHGGEVLVMEGYTDVVAARQAGIEPVVAVLGTALGEAHVRILKRFAHRVVLVLDGDDAGQRRADQVLELFVGAGVDLRVLTLPDGSDPADFIHQNGADAFNELVKQSPDAFDHKLAKLSEGVDWRKDTHAASTAMESVLGIMAKSSGDDIRHEQLIVRLSDASGIAVDRIQRRLDVLRSERSQNSRKPFATKRPSRPTPPPRPAATGAADLDVNAMLSSMADDDDESASPYAPAVIAGRSAGTPNARLTPISGIDRELFEALIECPELAGMAVEAIDPSWLSSNTAQMLLSAYQDLDLAGRDLDVDSLLLMVDNEQLKNQIVTLQHRVGLRSGQSSEDADRRYTAIITRYREREFESEKTRQIERLASATLDDDQELALLKELLEAERFRQGIETPTEQEN</sequence>